<organism evidence="1 2">
    <name type="scientific">Neonectria magnoliae</name>
    <dbReference type="NCBI Taxonomy" id="2732573"/>
    <lineage>
        <taxon>Eukaryota</taxon>
        <taxon>Fungi</taxon>
        <taxon>Dikarya</taxon>
        <taxon>Ascomycota</taxon>
        <taxon>Pezizomycotina</taxon>
        <taxon>Sordariomycetes</taxon>
        <taxon>Hypocreomycetidae</taxon>
        <taxon>Hypocreales</taxon>
        <taxon>Nectriaceae</taxon>
        <taxon>Neonectria</taxon>
    </lineage>
</organism>
<protein>
    <recommendedName>
        <fullName evidence="3">ATPase AAA-type core domain-containing protein</fullName>
    </recommendedName>
</protein>
<dbReference type="EMBL" id="JAZAVK010000153">
    <property type="protein sequence ID" value="KAK7419226.1"/>
    <property type="molecule type" value="Genomic_DNA"/>
</dbReference>
<dbReference type="PANTHER" id="PTHR46411">
    <property type="entry name" value="FAMILY ATPASE, PUTATIVE-RELATED"/>
    <property type="match status" value="1"/>
</dbReference>
<dbReference type="PANTHER" id="PTHR46411:SF3">
    <property type="entry name" value="AAA+ ATPASE DOMAIN-CONTAINING PROTEIN"/>
    <property type="match status" value="1"/>
</dbReference>
<evidence type="ECO:0008006" key="3">
    <source>
        <dbReference type="Google" id="ProtNLM"/>
    </source>
</evidence>
<gene>
    <name evidence="1" type="ORF">QQZ08_010938</name>
</gene>
<accession>A0ABR1HDM3</accession>
<evidence type="ECO:0000313" key="2">
    <source>
        <dbReference type="Proteomes" id="UP001498421"/>
    </source>
</evidence>
<reference evidence="1 2" key="1">
    <citation type="journal article" date="2025" name="Microbiol. Resour. Announc.">
        <title>Draft genome sequences for Neonectria magnoliae and Neonectria punicea, canker pathogens of Liriodendron tulipifera and Acer saccharum in West Virginia.</title>
        <authorList>
            <person name="Petronek H.M."/>
            <person name="Kasson M.T."/>
            <person name="Metheny A.M."/>
            <person name="Stauder C.M."/>
            <person name="Lovett B."/>
            <person name="Lynch S.C."/>
            <person name="Garnas J.R."/>
            <person name="Kasson L.R."/>
            <person name="Stajich J.E."/>
        </authorList>
    </citation>
    <scope>NUCLEOTIDE SEQUENCE [LARGE SCALE GENOMIC DNA]</scope>
    <source>
        <strain evidence="1 2">NRRL 64651</strain>
    </source>
</reference>
<dbReference type="Proteomes" id="UP001498421">
    <property type="component" value="Unassembled WGS sequence"/>
</dbReference>
<evidence type="ECO:0000313" key="1">
    <source>
        <dbReference type="EMBL" id="KAK7419226.1"/>
    </source>
</evidence>
<name>A0ABR1HDM3_9HYPO</name>
<sequence>MLATAQKWKALVLIDEADVSCRKERLTTWKETAWFQTIDRAFYSCIHLSFAYPPLSTEALQTLWKSTIIRGCFGNRPKWLKKKFLKELATSSVNGRDINNIVRMAHAMARSGKREMMAADIQQGLDALQSFETDFRRGLE</sequence>
<comment type="caution">
    <text evidence="1">The sequence shown here is derived from an EMBL/GenBank/DDBJ whole genome shotgun (WGS) entry which is preliminary data.</text>
</comment>
<proteinExistence type="predicted"/>
<keyword evidence="2" id="KW-1185">Reference proteome</keyword>